<dbReference type="PANTHER" id="PTHR43178">
    <property type="entry name" value="DIHYDROLIPOAMIDE ACETYLTRANSFERASE COMPONENT OF PYRUVATE DEHYDROGENASE COMPLEX"/>
    <property type="match status" value="1"/>
</dbReference>
<name>A0A7I7JV14_9MYCO</name>
<evidence type="ECO:0000256" key="3">
    <source>
        <dbReference type="ARBA" id="ARBA00022679"/>
    </source>
</evidence>
<dbReference type="Pfam" id="PF00364">
    <property type="entry name" value="Biotin_lipoyl"/>
    <property type="match status" value="1"/>
</dbReference>
<sequence length="384" mass="40307">MSDVREFLVPDLGEGLEDATITQWFVAVGDVVQLNQTLCTVETHKAQVEIPSPYAGRIAELGGAEGQTLPVGAVLVRIQTSRAVEGADPAERRPVLVGYGADHTMDGSRRRVRAKPAARKLAADLDVDLADVDGSGPDGIVTRDDVLAAVEAPDQDTIEVTGVRLAMARRMALSRREIPDAHGSVDVDGTALVQLRDHVRQAGAESVTPFVLVLRLVVVALGRHPLLNATWMDTADGPRVHTHSAVHLGVAVAAPRGLLVPVVTDAQHRTTRQLADEVAGLAARARAGTLAPAELQGSTFTVSNFGALGLDDGVPVINHPEAAILGVGALKPRAVVVDGAVVARPTMRLTCAFDHRVTDGAQVGAFLATLRSLVEEPGTALLDL</sequence>
<keyword evidence="7" id="KW-0670">Pyruvate</keyword>
<dbReference type="GO" id="GO:0005737">
    <property type="term" value="C:cytoplasm"/>
    <property type="evidence" value="ECO:0007669"/>
    <property type="project" value="TreeGrafter"/>
</dbReference>
<comment type="similarity">
    <text evidence="2 6">Belongs to the 2-oxoacid dehydrogenase family.</text>
</comment>
<evidence type="ECO:0000256" key="2">
    <source>
        <dbReference type="ARBA" id="ARBA00007317"/>
    </source>
</evidence>
<organism evidence="7 8">
    <name type="scientific">Mycolicibacterium duvalii</name>
    <dbReference type="NCBI Taxonomy" id="39688"/>
    <lineage>
        <taxon>Bacteria</taxon>
        <taxon>Bacillati</taxon>
        <taxon>Actinomycetota</taxon>
        <taxon>Actinomycetes</taxon>
        <taxon>Mycobacteriales</taxon>
        <taxon>Mycobacteriaceae</taxon>
        <taxon>Mycolicibacterium</taxon>
    </lineage>
</organism>
<dbReference type="KEGG" id="mdu:MDUV_05770"/>
<dbReference type="FunFam" id="3.30.559.10:FF:000007">
    <property type="entry name" value="Dihydrolipoamide acetyltransferase component of pyruvate dehydrogenase complex"/>
    <property type="match status" value="1"/>
</dbReference>
<protein>
    <recommendedName>
        <fullName evidence="6">Dihydrolipoamide acetyltransferase component of pyruvate dehydrogenase complex</fullName>
        <ecNumber evidence="6">2.3.1.-</ecNumber>
    </recommendedName>
</protein>
<dbReference type="InterPro" id="IPR011053">
    <property type="entry name" value="Single_hybrid_motif"/>
</dbReference>
<dbReference type="SUPFAM" id="SSF52777">
    <property type="entry name" value="CoA-dependent acyltransferases"/>
    <property type="match status" value="1"/>
</dbReference>
<dbReference type="Gene3D" id="4.10.320.10">
    <property type="entry name" value="E3-binding domain"/>
    <property type="match status" value="1"/>
</dbReference>
<evidence type="ECO:0000313" key="7">
    <source>
        <dbReference type="EMBL" id="BBX15717.1"/>
    </source>
</evidence>
<evidence type="ECO:0000256" key="1">
    <source>
        <dbReference type="ARBA" id="ARBA00001938"/>
    </source>
</evidence>
<dbReference type="Gene3D" id="3.30.559.10">
    <property type="entry name" value="Chloramphenicol acetyltransferase-like domain"/>
    <property type="match status" value="1"/>
</dbReference>
<dbReference type="InterPro" id="IPR023213">
    <property type="entry name" value="CAT-like_dom_sf"/>
</dbReference>
<keyword evidence="3 6" id="KW-0808">Transferase</keyword>
<dbReference type="InterPro" id="IPR036625">
    <property type="entry name" value="E3-bd_dom_sf"/>
</dbReference>
<dbReference type="SUPFAM" id="SSF47005">
    <property type="entry name" value="Peripheral subunit-binding domain of 2-oxo acid dehydrogenase complex"/>
    <property type="match status" value="1"/>
</dbReference>
<evidence type="ECO:0000256" key="6">
    <source>
        <dbReference type="RuleBase" id="RU003423"/>
    </source>
</evidence>
<evidence type="ECO:0000313" key="8">
    <source>
        <dbReference type="Proteomes" id="UP000467006"/>
    </source>
</evidence>
<evidence type="ECO:0000256" key="4">
    <source>
        <dbReference type="ARBA" id="ARBA00022823"/>
    </source>
</evidence>
<dbReference type="AlphaFoldDB" id="A0A7I7JV14"/>
<dbReference type="SUPFAM" id="SSF51230">
    <property type="entry name" value="Single hybrid motif"/>
    <property type="match status" value="1"/>
</dbReference>
<keyword evidence="8" id="KW-1185">Reference proteome</keyword>
<dbReference type="InterPro" id="IPR003016">
    <property type="entry name" value="2-oxoA_DH_lipoyl-BS"/>
</dbReference>
<proteinExistence type="inferred from homology"/>
<dbReference type="PROSITE" id="PS00189">
    <property type="entry name" value="LIPOYL"/>
    <property type="match status" value="1"/>
</dbReference>
<dbReference type="RefSeq" id="WP_098003389.1">
    <property type="nucleotide sequence ID" value="NZ_AP022563.1"/>
</dbReference>
<accession>A0A7I7JV14</accession>
<dbReference type="PROSITE" id="PS51826">
    <property type="entry name" value="PSBD"/>
    <property type="match status" value="1"/>
</dbReference>
<dbReference type="GO" id="GO:0016407">
    <property type="term" value="F:acetyltransferase activity"/>
    <property type="evidence" value="ECO:0007669"/>
    <property type="project" value="TreeGrafter"/>
</dbReference>
<dbReference type="InterPro" id="IPR001078">
    <property type="entry name" value="2-oxoacid_DH_actylTfrase"/>
</dbReference>
<dbReference type="OrthoDB" id="9805770at2"/>
<evidence type="ECO:0000256" key="5">
    <source>
        <dbReference type="ARBA" id="ARBA00023315"/>
    </source>
</evidence>
<dbReference type="Proteomes" id="UP000467006">
    <property type="component" value="Chromosome"/>
</dbReference>
<dbReference type="InterPro" id="IPR004167">
    <property type="entry name" value="PSBD"/>
</dbReference>
<dbReference type="Pfam" id="PF00198">
    <property type="entry name" value="2-oxoacid_dh"/>
    <property type="match status" value="1"/>
</dbReference>
<comment type="cofactor">
    <cofactor evidence="1 6">
        <name>(R)-lipoate</name>
        <dbReference type="ChEBI" id="CHEBI:83088"/>
    </cofactor>
</comment>
<dbReference type="InterPro" id="IPR050743">
    <property type="entry name" value="2-oxoacid_DH_E2_comp"/>
</dbReference>
<dbReference type="PANTHER" id="PTHR43178:SF5">
    <property type="entry name" value="LIPOAMIDE ACYLTRANSFERASE COMPONENT OF BRANCHED-CHAIN ALPHA-KETO ACID DEHYDROGENASE COMPLEX, MITOCHONDRIAL"/>
    <property type="match status" value="1"/>
</dbReference>
<dbReference type="GO" id="GO:0031405">
    <property type="term" value="F:lipoic acid binding"/>
    <property type="evidence" value="ECO:0007669"/>
    <property type="project" value="TreeGrafter"/>
</dbReference>
<dbReference type="InterPro" id="IPR000089">
    <property type="entry name" value="Biotin_lipoyl"/>
</dbReference>
<gene>
    <name evidence="7" type="ORF">MDUV_05770</name>
</gene>
<keyword evidence="4 6" id="KW-0450">Lipoyl</keyword>
<dbReference type="Gene3D" id="2.40.50.100">
    <property type="match status" value="1"/>
</dbReference>
<dbReference type="Pfam" id="PF02817">
    <property type="entry name" value="E3_binding"/>
    <property type="match status" value="1"/>
</dbReference>
<dbReference type="EC" id="2.3.1.-" evidence="6"/>
<keyword evidence="5 6" id="KW-0012">Acyltransferase</keyword>
<dbReference type="EMBL" id="AP022563">
    <property type="protein sequence ID" value="BBX15717.1"/>
    <property type="molecule type" value="Genomic_DNA"/>
</dbReference>
<dbReference type="PROSITE" id="PS50968">
    <property type="entry name" value="BIOTINYL_LIPOYL"/>
    <property type="match status" value="1"/>
</dbReference>
<reference evidence="7 8" key="1">
    <citation type="journal article" date="2019" name="Emerg. Microbes Infect.">
        <title>Comprehensive subspecies identification of 175 nontuberculous mycobacteria species based on 7547 genomic profiles.</title>
        <authorList>
            <person name="Matsumoto Y."/>
            <person name="Kinjo T."/>
            <person name="Motooka D."/>
            <person name="Nabeya D."/>
            <person name="Jung N."/>
            <person name="Uechi K."/>
            <person name="Horii T."/>
            <person name="Iida T."/>
            <person name="Fujita J."/>
            <person name="Nakamura S."/>
        </authorList>
    </citation>
    <scope>NUCLEOTIDE SEQUENCE [LARGE SCALE GENOMIC DNA]</scope>
    <source>
        <strain evidence="7 8">JCM 6396</strain>
    </source>
</reference>
<dbReference type="CDD" id="cd06849">
    <property type="entry name" value="lipoyl_domain"/>
    <property type="match status" value="1"/>
</dbReference>